<sequence length="69" mass="8113">MSKSSNQLGRNTLNELFGSKIRVKALRFLFRNYPENFSVVELAKRIQEREEAVKKEVRSFLKIGLIKKK</sequence>
<gene>
    <name evidence="1" type="ORF">A2736_01295</name>
</gene>
<evidence type="ECO:0000313" key="2">
    <source>
        <dbReference type="Proteomes" id="UP000177503"/>
    </source>
</evidence>
<accession>A0A1F8EHR4</accession>
<proteinExistence type="predicted"/>
<comment type="caution">
    <text evidence="1">The sequence shown here is derived from an EMBL/GenBank/DDBJ whole genome shotgun (WGS) entry which is preliminary data.</text>
</comment>
<reference evidence="1 2" key="1">
    <citation type="journal article" date="2016" name="Nat. Commun.">
        <title>Thousands of microbial genomes shed light on interconnected biogeochemical processes in an aquifer system.</title>
        <authorList>
            <person name="Anantharaman K."/>
            <person name="Brown C.T."/>
            <person name="Hug L.A."/>
            <person name="Sharon I."/>
            <person name="Castelle C.J."/>
            <person name="Probst A.J."/>
            <person name="Thomas B.C."/>
            <person name="Singh A."/>
            <person name="Wilkins M.J."/>
            <person name="Karaoz U."/>
            <person name="Brodie E.L."/>
            <person name="Williams K.H."/>
            <person name="Hubbard S.S."/>
            <person name="Banfield J.F."/>
        </authorList>
    </citation>
    <scope>NUCLEOTIDE SEQUENCE [LARGE SCALE GENOMIC DNA]</scope>
</reference>
<dbReference type="Proteomes" id="UP000177503">
    <property type="component" value="Unassembled WGS sequence"/>
</dbReference>
<dbReference type="STRING" id="1802662.A2736_01295"/>
<evidence type="ECO:0008006" key="3">
    <source>
        <dbReference type="Google" id="ProtNLM"/>
    </source>
</evidence>
<protein>
    <recommendedName>
        <fullName evidence="3">HTH arsR-type domain-containing protein</fullName>
    </recommendedName>
</protein>
<name>A0A1F8EHR4_9BACT</name>
<dbReference type="AlphaFoldDB" id="A0A1F8EHR4"/>
<dbReference type="EMBL" id="MGJC01000011">
    <property type="protein sequence ID" value="OGN00168.1"/>
    <property type="molecule type" value="Genomic_DNA"/>
</dbReference>
<organism evidence="1 2">
    <name type="scientific">Candidatus Yanofskybacteria bacterium RIFCSPHIGHO2_01_FULL_41_27</name>
    <dbReference type="NCBI Taxonomy" id="1802662"/>
    <lineage>
        <taxon>Bacteria</taxon>
        <taxon>Candidatus Yanofskyibacteriota</taxon>
    </lineage>
</organism>
<evidence type="ECO:0000313" key="1">
    <source>
        <dbReference type="EMBL" id="OGN00168.1"/>
    </source>
</evidence>